<feature type="domain" description="Glycoside hydrolase family 20 catalytic" evidence="7">
    <location>
        <begin position="132"/>
        <end position="362"/>
    </location>
</feature>
<dbReference type="PANTHER" id="PTHR22600:SF57">
    <property type="entry name" value="BETA-N-ACETYLHEXOSAMINIDASE"/>
    <property type="match status" value="1"/>
</dbReference>
<dbReference type="InterPro" id="IPR025705">
    <property type="entry name" value="Beta_hexosaminidase_sua/sub"/>
</dbReference>
<dbReference type="SUPFAM" id="SSF55545">
    <property type="entry name" value="beta-N-acetylhexosaminidase-like domain"/>
    <property type="match status" value="1"/>
</dbReference>
<dbReference type="InterPro" id="IPR015882">
    <property type="entry name" value="HEX_bac_N"/>
</dbReference>
<proteinExistence type="inferred from homology"/>
<keyword evidence="5" id="KW-0326">Glycosidase</keyword>
<keyword evidence="10" id="KW-1185">Reference proteome</keyword>
<comment type="similarity">
    <text evidence="2">Belongs to the glycosyl hydrolase 20 family.</text>
</comment>
<dbReference type="GO" id="GO:0030203">
    <property type="term" value="P:glycosaminoglycan metabolic process"/>
    <property type="evidence" value="ECO:0007669"/>
    <property type="project" value="TreeGrafter"/>
</dbReference>
<sequence length="654" mass="74245">MSELLRLYPAPKKLSLQEGRTALCGSFELYAEDAQTSRFAAAIKLMERMEDAMRRLPRRDEGAVAESSTKLRLVYEKERHPQGYGLTWDGAALTVVCSEAAGLHYAAVTLEQLIVRNGLVWEHFRIEDEPDFPVRGMLLDIGRGKIPKKETVLALIDRMSELKLNHLQLYMEGFCFDYPSYRESFPEATPFSAEEFRELDAYAKERFIDFVPNQNCLGHMWPWLAKPVFADLAEHPGGQPTPLSFKLPPTTLNPTDDRSIQLVKTMFDELLPSFSSSYVNVNMDEPFGLGTGQSKPRADEIGVGRLYLEYAEKVIEIIRGHGKQTLMWGDIVTKHEEVLPLLPKDVIVLDWNYEDHTSFEAHCKLLSESGRTFYVCPGTSTWSAITGRTDNMLANISDAALQGKIYGAKGLIVTDWGDTGHWQPLCASFPAYAWAAGLSWQLEQNSDNRAGMERFVSESMLRDSTGGAGKLLLELGRYYRLENSTLENTTYTSYLLHRGLSSKEKLEEDSQWMVKLLVQIGGRGIPFALDYRYEEMQEWLSERESELSRISLDTPDGDLVIQELSNAIRLIRHGSGLHRYIFRIGLPDVESELQWLNRLHADLTETIEAFNRLWLARNRPGGLEASNRDLYKLLGQYEERIRELNSESGSLTGN</sequence>
<evidence type="ECO:0000256" key="5">
    <source>
        <dbReference type="ARBA" id="ARBA00023295"/>
    </source>
</evidence>
<accession>A0A3A1VPS0</accession>
<gene>
    <name evidence="9" type="ORF">D3P08_04690</name>
</gene>
<comment type="catalytic activity">
    <reaction evidence="1">
        <text>Hydrolysis of terminal non-reducing N-acetyl-D-hexosamine residues in N-acetyl-beta-D-hexosaminides.</text>
        <dbReference type="EC" id="3.2.1.52"/>
    </reaction>
</comment>
<dbReference type="GO" id="GO:0016020">
    <property type="term" value="C:membrane"/>
    <property type="evidence" value="ECO:0007669"/>
    <property type="project" value="TreeGrafter"/>
</dbReference>
<dbReference type="Pfam" id="PF02838">
    <property type="entry name" value="Glyco_hydro_20b"/>
    <property type="match status" value="1"/>
</dbReference>
<dbReference type="EMBL" id="QXQA01000002">
    <property type="protein sequence ID" value="RIX59450.1"/>
    <property type="molecule type" value="Genomic_DNA"/>
</dbReference>
<keyword evidence="4 9" id="KW-0378">Hydrolase</keyword>
<dbReference type="EC" id="3.2.1.52" evidence="3"/>
<evidence type="ECO:0000256" key="2">
    <source>
        <dbReference type="ARBA" id="ARBA00006285"/>
    </source>
</evidence>
<comment type="caution">
    <text evidence="9">The sequence shown here is derived from an EMBL/GenBank/DDBJ whole genome shotgun (WGS) entry which is preliminary data.</text>
</comment>
<dbReference type="InterPro" id="IPR029018">
    <property type="entry name" value="Hex-like_dom2"/>
</dbReference>
<dbReference type="InterPro" id="IPR017853">
    <property type="entry name" value="GH"/>
</dbReference>
<evidence type="ECO:0000313" key="10">
    <source>
        <dbReference type="Proteomes" id="UP000266482"/>
    </source>
</evidence>
<dbReference type="GO" id="GO:0005975">
    <property type="term" value="P:carbohydrate metabolic process"/>
    <property type="evidence" value="ECO:0007669"/>
    <property type="project" value="InterPro"/>
</dbReference>
<evidence type="ECO:0000256" key="3">
    <source>
        <dbReference type="ARBA" id="ARBA00012663"/>
    </source>
</evidence>
<dbReference type="PRINTS" id="PR00738">
    <property type="entry name" value="GLHYDRLASE20"/>
</dbReference>
<dbReference type="RefSeq" id="WP_119598281.1">
    <property type="nucleotide sequence ID" value="NZ_QXQA01000002.1"/>
</dbReference>
<dbReference type="InterPro" id="IPR015883">
    <property type="entry name" value="Glyco_hydro_20_cat"/>
</dbReference>
<evidence type="ECO:0000256" key="6">
    <source>
        <dbReference type="PIRSR" id="PIRSR625705-1"/>
    </source>
</evidence>
<organism evidence="9 10">
    <name type="scientific">Paenibacillus nanensis</name>
    <dbReference type="NCBI Taxonomy" id="393251"/>
    <lineage>
        <taxon>Bacteria</taxon>
        <taxon>Bacillati</taxon>
        <taxon>Bacillota</taxon>
        <taxon>Bacilli</taxon>
        <taxon>Bacillales</taxon>
        <taxon>Paenibacillaceae</taxon>
        <taxon>Paenibacillus</taxon>
    </lineage>
</organism>
<dbReference type="CDD" id="cd06565">
    <property type="entry name" value="GH20_GcnA-like"/>
    <property type="match status" value="1"/>
</dbReference>
<dbReference type="PANTHER" id="PTHR22600">
    <property type="entry name" value="BETA-HEXOSAMINIDASE"/>
    <property type="match status" value="1"/>
</dbReference>
<evidence type="ECO:0000259" key="7">
    <source>
        <dbReference type="Pfam" id="PF00728"/>
    </source>
</evidence>
<protein>
    <recommendedName>
        <fullName evidence="3">beta-N-acetylhexosaminidase</fullName>
        <ecNumber evidence="3">3.2.1.52</ecNumber>
    </recommendedName>
</protein>
<evidence type="ECO:0000259" key="8">
    <source>
        <dbReference type="Pfam" id="PF02838"/>
    </source>
</evidence>
<dbReference type="Gene3D" id="3.20.20.80">
    <property type="entry name" value="Glycosidases"/>
    <property type="match status" value="1"/>
</dbReference>
<evidence type="ECO:0000256" key="4">
    <source>
        <dbReference type="ARBA" id="ARBA00022801"/>
    </source>
</evidence>
<evidence type="ECO:0000256" key="1">
    <source>
        <dbReference type="ARBA" id="ARBA00001231"/>
    </source>
</evidence>
<dbReference type="Proteomes" id="UP000266482">
    <property type="component" value="Unassembled WGS sequence"/>
</dbReference>
<feature type="domain" description="Beta-hexosaminidase bacterial type N-terminal" evidence="8">
    <location>
        <begin position="6"/>
        <end position="117"/>
    </location>
</feature>
<evidence type="ECO:0000313" key="9">
    <source>
        <dbReference type="EMBL" id="RIX59450.1"/>
    </source>
</evidence>
<dbReference type="GO" id="GO:0004563">
    <property type="term" value="F:beta-N-acetylhexosaminidase activity"/>
    <property type="evidence" value="ECO:0007669"/>
    <property type="project" value="UniProtKB-EC"/>
</dbReference>
<dbReference type="Gene3D" id="3.30.379.10">
    <property type="entry name" value="Chitobiase/beta-hexosaminidase domain 2-like"/>
    <property type="match status" value="1"/>
</dbReference>
<dbReference type="OrthoDB" id="9763537at2"/>
<reference evidence="9 10" key="1">
    <citation type="submission" date="2018-09" db="EMBL/GenBank/DDBJ databases">
        <title>Paenibacillus aracenensis nov. sp. isolated from a cave in southern Spain.</title>
        <authorList>
            <person name="Jurado V."/>
            <person name="Gutierrez-Patricio S."/>
            <person name="Gonzalez-Pimentel J.L."/>
            <person name="Miller A.Z."/>
            <person name="Laiz L."/>
            <person name="Saiz-Jimenez C."/>
        </authorList>
    </citation>
    <scope>NUCLEOTIDE SEQUENCE [LARGE SCALE GENOMIC DNA]</scope>
    <source>
        <strain evidence="9 10">DSM 22867</strain>
    </source>
</reference>
<dbReference type="Pfam" id="PF00728">
    <property type="entry name" value="Glyco_hydro_20"/>
    <property type="match status" value="1"/>
</dbReference>
<name>A0A3A1VPS0_9BACL</name>
<feature type="active site" description="Proton donor" evidence="6">
    <location>
        <position position="285"/>
    </location>
</feature>
<dbReference type="AlphaFoldDB" id="A0A3A1VPS0"/>
<dbReference type="SUPFAM" id="SSF51445">
    <property type="entry name" value="(Trans)glycosidases"/>
    <property type="match status" value="1"/>
</dbReference>